<gene>
    <name evidence="10" type="primary">argH</name>
    <name evidence="13" type="ordered locus">Dacet_2886</name>
</gene>
<proteinExistence type="inferred from homology"/>
<dbReference type="Proteomes" id="UP000002012">
    <property type="component" value="Chromosome"/>
</dbReference>
<name>D4H6G2_DENA2</name>
<dbReference type="InterPro" id="IPR009049">
    <property type="entry name" value="Argininosuccinate_lyase"/>
</dbReference>
<keyword evidence="6 10" id="KW-0963">Cytoplasm</keyword>
<dbReference type="HOGENOM" id="CLU_027272_2_3_0"/>
<evidence type="ECO:0000313" key="14">
    <source>
        <dbReference type="Proteomes" id="UP000002012"/>
    </source>
</evidence>
<dbReference type="FunFam" id="1.10.40.30:FF:000001">
    <property type="entry name" value="Argininosuccinate lyase"/>
    <property type="match status" value="1"/>
</dbReference>
<dbReference type="GO" id="GO:0042450">
    <property type="term" value="P:L-arginine biosynthetic process via ornithine"/>
    <property type="evidence" value="ECO:0007669"/>
    <property type="project" value="UniProtKB-UniRule"/>
</dbReference>
<dbReference type="Pfam" id="PF00206">
    <property type="entry name" value="Lyase_1"/>
    <property type="match status" value="1"/>
</dbReference>
<dbReference type="EMBL" id="CP001968">
    <property type="protein sequence ID" value="ADD69636.1"/>
    <property type="molecule type" value="Genomic_DNA"/>
</dbReference>
<dbReference type="InterPro" id="IPR022761">
    <property type="entry name" value="Fumarate_lyase_N"/>
</dbReference>
<dbReference type="InterPro" id="IPR024083">
    <property type="entry name" value="Fumarase/histidase_N"/>
</dbReference>
<evidence type="ECO:0000259" key="12">
    <source>
        <dbReference type="Pfam" id="PF14698"/>
    </source>
</evidence>
<evidence type="ECO:0000313" key="13">
    <source>
        <dbReference type="EMBL" id="ADD69636.1"/>
    </source>
</evidence>
<dbReference type="FunCoup" id="D4H6G2">
    <property type="interactions" value="435"/>
</dbReference>
<dbReference type="OrthoDB" id="9769623at2"/>
<evidence type="ECO:0000256" key="10">
    <source>
        <dbReference type="HAMAP-Rule" id="MF_00006"/>
    </source>
</evidence>
<dbReference type="CDD" id="cd01359">
    <property type="entry name" value="Argininosuccinate_lyase"/>
    <property type="match status" value="1"/>
</dbReference>
<protein>
    <recommendedName>
        <fullName evidence="5 10">Argininosuccinate lyase</fullName>
        <shortName evidence="10">ASAL</shortName>
        <ecNumber evidence="5 10">4.3.2.1</ecNumber>
    </recommendedName>
    <alternativeName>
        <fullName evidence="10">Arginosuccinase</fullName>
    </alternativeName>
</protein>
<dbReference type="PRINTS" id="PR00145">
    <property type="entry name" value="ARGSUCLYASE"/>
</dbReference>
<dbReference type="InterPro" id="IPR008948">
    <property type="entry name" value="L-Aspartase-like"/>
</dbReference>
<dbReference type="PaxDb" id="522772-Dacet_2886"/>
<dbReference type="FunFam" id="1.20.200.10:FF:000006">
    <property type="entry name" value="Argininosuccinate lyase"/>
    <property type="match status" value="1"/>
</dbReference>
<dbReference type="eggNOG" id="COG0165">
    <property type="taxonomic scope" value="Bacteria"/>
</dbReference>
<evidence type="ECO:0000256" key="6">
    <source>
        <dbReference type="ARBA" id="ARBA00022490"/>
    </source>
</evidence>
<evidence type="ECO:0000256" key="9">
    <source>
        <dbReference type="ARBA" id="ARBA00023239"/>
    </source>
</evidence>
<comment type="catalytic activity">
    <reaction evidence="1 10">
        <text>2-(N(omega)-L-arginino)succinate = fumarate + L-arginine</text>
        <dbReference type="Rhea" id="RHEA:24020"/>
        <dbReference type="ChEBI" id="CHEBI:29806"/>
        <dbReference type="ChEBI" id="CHEBI:32682"/>
        <dbReference type="ChEBI" id="CHEBI:57472"/>
        <dbReference type="EC" id="4.3.2.1"/>
    </reaction>
</comment>
<dbReference type="SUPFAM" id="SSF48557">
    <property type="entry name" value="L-aspartase-like"/>
    <property type="match status" value="1"/>
</dbReference>
<dbReference type="Pfam" id="PF14698">
    <property type="entry name" value="ASL_C2"/>
    <property type="match status" value="1"/>
</dbReference>
<dbReference type="Gene3D" id="1.20.200.10">
    <property type="entry name" value="Fumarase/aspartase (Central domain)"/>
    <property type="match status" value="1"/>
</dbReference>
<dbReference type="NCBIfam" id="TIGR00838">
    <property type="entry name" value="argH"/>
    <property type="match status" value="1"/>
</dbReference>
<comment type="similarity">
    <text evidence="4">In the N-terminal section; belongs to the lyase 1 family. Argininosuccinate lyase subfamily.</text>
</comment>
<comment type="subcellular location">
    <subcellularLocation>
        <location evidence="2 10">Cytoplasm</location>
    </subcellularLocation>
</comment>
<evidence type="ECO:0000256" key="7">
    <source>
        <dbReference type="ARBA" id="ARBA00022571"/>
    </source>
</evidence>
<comment type="similarity">
    <text evidence="10">Belongs to the lyase 1 family. Argininosuccinate lyase subfamily.</text>
</comment>
<reference evidence="13 14" key="1">
    <citation type="journal article" date="2010" name="Stand. Genomic Sci.">
        <title>Complete genome sequence of Denitrovibrio acetiphilus type strain (N2460).</title>
        <authorList>
            <person name="Kiss H."/>
            <person name="Lang E."/>
            <person name="Lapidus A."/>
            <person name="Copeland A."/>
            <person name="Nolan M."/>
            <person name="Glavina Del Rio T."/>
            <person name="Chen F."/>
            <person name="Lucas S."/>
            <person name="Tice H."/>
            <person name="Cheng J.F."/>
            <person name="Han C."/>
            <person name="Goodwin L."/>
            <person name="Pitluck S."/>
            <person name="Liolios K."/>
            <person name="Pati A."/>
            <person name="Ivanova N."/>
            <person name="Mavromatis K."/>
            <person name="Chen A."/>
            <person name="Palaniappan K."/>
            <person name="Land M."/>
            <person name="Hauser L."/>
            <person name="Chang Y.J."/>
            <person name="Jeffries C.D."/>
            <person name="Detter J.C."/>
            <person name="Brettin T."/>
            <person name="Spring S."/>
            <person name="Rohde M."/>
            <person name="Goker M."/>
            <person name="Woyke T."/>
            <person name="Bristow J."/>
            <person name="Eisen J.A."/>
            <person name="Markowitz V."/>
            <person name="Hugenholtz P."/>
            <person name="Kyrpides N.C."/>
            <person name="Klenk H.P."/>
        </authorList>
    </citation>
    <scope>NUCLEOTIDE SEQUENCE [LARGE SCALE GENOMIC DNA]</scope>
    <source>
        <strain evidence="14">DSM 12809 / NBRC 114555 / N2460</strain>
    </source>
</reference>
<dbReference type="InterPro" id="IPR029419">
    <property type="entry name" value="Arg_succ_lyase_C"/>
</dbReference>
<evidence type="ECO:0000256" key="4">
    <source>
        <dbReference type="ARBA" id="ARBA00005552"/>
    </source>
</evidence>
<dbReference type="STRING" id="522772.Dacet_2886"/>
<dbReference type="RefSeq" id="WP_013012123.1">
    <property type="nucleotide sequence ID" value="NC_013943.1"/>
</dbReference>
<dbReference type="KEGG" id="dap:Dacet_2886"/>
<feature type="domain" description="Argininosuccinate lyase C-terminal" evidence="12">
    <location>
        <begin position="365"/>
        <end position="433"/>
    </location>
</feature>
<keyword evidence="7 10" id="KW-0055">Arginine biosynthesis</keyword>
<evidence type="ECO:0000256" key="2">
    <source>
        <dbReference type="ARBA" id="ARBA00004496"/>
    </source>
</evidence>
<dbReference type="PANTHER" id="PTHR43814">
    <property type="entry name" value="ARGININOSUCCINATE LYASE"/>
    <property type="match status" value="1"/>
</dbReference>
<evidence type="ECO:0000259" key="11">
    <source>
        <dbReference type="Pfam" id="PF00206"/>
    </source>
</evidence>
<dbReference type="EC" id="4.3.2.1" evidence="5 10"/>
<dbReference type="HAMAP" id="MF_00006">
    <property type="entry name" value="Arg_succ_lyase"/>
    <property type="match status" value="1"/>
</dbReference>
<dbReference type="GO" id="GO:0004056">
    <property type="term" value="F:argininosuccinate lyase activity"/>
    <property type="evidence" value="ECO:0007669"/>
    <property type="project" value="UniProtKB-UniRule"/>
</dbReference>
<comment type="pathway">
    <text evidence="3 10">Amino-acid biosynthesis; L-arginine biosynthesis; L-arginine from L-ornithine and carbamoyl phosphate: step 3/3.</text>
</comment>
<dbReference type="PRINTS" id="PR00149">
    <property type="entry name" value="FUMRATELYASE"/>
</dbReference>
<evidence type="ECO:0000256" key="8">
    <source>
        <dbReference type="ARBA" id="ARBA00022605"/>
    </source>
</evidence>
<evidence type="ECO:0000256" key="1">
    <source>
        <dbReference type="ARBA" id="ARBA00000985"/>
    </source>
</evidence>
<dbReference type="PROSITE" id="PS00163">
    <property type="entry name" value="FUMARATE_LYASES"/>
    <property type="match status" value="1"/>
</dbReference>
<keyword evidence="9 10" id="KW-0456">Lyase</keyword>
<organism evidence="13 14">
    <name type="scientific">Denitrovibrio acetiphilus (strain DSM 12809 / NBRC 114555 / N2460)</name>
    <dbReference type="NCBI Taxonomy" id="522772"/>
    <lineage>
        <taxon>Bacteria</taxon>
        <taxon>Pseudomonadati</taxon>
        <taxon>Deferribacterota</taxon>
        <taxon>Deferribacteres</taxon>
        <taxon>Deferribacterales</taxon>
        <taxon>Geovibrionaceae</taxon>
        <taxon>Denitrovibrio</taxon>
    </lineage>
</organism>
<dbReference type="PANTHER" id="PTHR43814:SF1">
    <property type="entry name" value="ARGININOSUCCINATE LYASE"/>
    <property type="match status" value="1"/>
</dbReference>
<dbReference type="GO" id="GO:0005829">
    <property type="term" value="C:cytosol"/>
    <property type="evidence" value="ECO:0007669"/>
    <property type="project" value="TreeGrafter"/>
</dbReference>
<evidence type="ECO:0000256" key="5">
    <source>
        <dbReference type="ARBA" id="ARBA00012338"/>
    </source>
</evidence>
<dbReference type="UniPathway" id="UPA00068">
    <property type="reaction ID" value="UER00114"/>
</dbReference>
<evidence type="ECO:0000256" key="3">
    <source>
        <dbReference type="ARBA" id="ARBA00004941"/>
    </source>
</evidence>
<dbReference type="Gene3D" id="1.10.40.30">
    <property type="entry name" value="Fumarase/aspartase (C-terminal domain)"/>
    <property type="match status" value="1"/>
</dbReference>
<dbReference type="FunFam" id="1.10.275.10:FF:000002">
    <property type="entry name" value="Argininosuccinate lyase"/>
    <property type="match status" value="1"/>
</dbReference>
<accession>D4H6G2</accession>
<sequence length="461" mass="52084" precursor="true">MSEKMWGGRFSLPTDKFVEEFNASVHFDNRFYKYDIKGSIAHAKMLAKQEIISTEDRDSIIKGLNQVLQEIETGKLEWKTEDEDIHMAVEKRLTELVGDAGKRLHTARSRNDQVAVDFRMYLKAEIIEIQALIAELLNTLMKKAEAEHEVMMPGFTHLQTAQPILFAHWAMAYFQMIKRDFSRFADCLERMDFCPLGAGALAGTTFNIDRHFTAAELGFKAPTENSLDSVSDRDFALEFLAACSICQMHLSRFSEELIIYSASEFSFIELSDDFCTGSSIMPQKKNPDMPELIRGKTGRVYGSLISLLTTMKGLPLAYNKDMQEDKEPVFDAVDTIKASLKIFSPMVEKMTLRKDKMEKSAGNGYSTATDLADYLVRKGVPFRQSHHIVGSAVAYAIEKGVDLSELSMDEFARFTDVITDDIYQYITVRASVNSRVAYGGTAESSVKEQIKSAKKFLNEIY</sequence>
<dbReference type="AlphaFoldDB" id="D4H6G2"/>
<keyword evidence="14" id="KW-1185">Reference proteome</keyword>
<dbReference type="InParanoid" id="D4H6G2"/>
<dbReference type="Gene3D" id="1.10.275.10">
    <property type="entry name" value="Fumarase/aspartase (N-terminal domain)"/>
    <property type="match status" value="1"/>
</dbReference>
<dbReference type="InterPro" id="IPR020557">
    <property type="entry name" value="Fumarate_lyase_CS"/>
</dbReference>
<dbReference type="InterPro" id="IPR000362">
    <property type="entry name" value="Fumarate_lyase_fam"/>
</dbReference>
<keyword evidence="8 10" id="KW-0028">Amino-acid biosynthesis</keyword>
<feature type="domain" description="Fumarate lyase N-terminal" evidence="11">
    <location>
        <begin position="8"/>
        <end position="302"/>
    </location>
</feature>